<reference evidence="1 2" key="1">
    <citation type="journal article" date="2016" name="Nat. Commun.">
        <title>Extremotolerant tardigrade genome and improved radiotolerance of human cultured cells by tardigrade-unique protein.</title>
        <authorList>
            <person name="Hashimoto T."/>
            <person name="Horikawa D.D."/>
            <person name="Saito Y."/>
            <person name="Kuwahara H."/>
            <person name="Kozuka-Hata H."/>
            <person name="Shin-I T."/>
            <person name="Minakuchi Y."/>
            <person name="Ohishi K."/>
            <person name="Motoyama A."/>
            <person name="Aizu T."/>
            <person name="Enomoto A."/>
            <person name="Kondo K."/>
            <person name="Tanaka S."/>
            <person name="Hara Y."/>
            <person name="Koshikawa S."/>
            <person name="Sagara H."/>
            <person name="Miura T."/>
            <person name="Yokobori S."/>
            <person name="Miyagawa K."/>
            <person name="Suzuki Y."/>
            <person name="Kubo T."/>
            <person name="Oyama M."/>
            <person name="Kohara Y."/>
            <person name="Fujiyama A."/>
            <person name="Arakawa K."/>
            <person name="Katayama T."/>
            <person name="Toyoda A."/>
            <person name="Kunieda T."/>
        </authorList>
    </citation>
    <scope>NUCLEOTIDE SEQUENCE [LARGE SCALE GENOMIC DNA]</scope>
    <source>
        <strain evidence="1 2">YOKOZUNA-1</strain>
    </source>
</reference>
<comment type="caution">
    <text evidence="1">The sequence shown here is derived from an EMBL/GenBank/DDBJ whole genome shotgun (WGS) entry which is preliminary data.</text>
</comment>
<dbReference type="Proteomes" id="UP000186922">
    <property type="component" value="Unassembled WGS sequence"/>
</dbReference>
<protein>
    <submittedName>
        <fullName evidence="1">Uncharacterized protein</fullName>
    </submittedName>
</protein>
<accession>A0A1D1ULR4</accession>
<dbReference type="AlphaFoldDB" id="A0A1D1ULR4"/>
<sequence length="85" mass="9973">MDYRLHTRSIDNLGPSIRLDLQGSILLQTDNFPYCDSKDNKRDQVDAEREPRHVQFRSPWLDERCPAVFDAGQDFSLGKHKDLRK</sequence>
<gene>
    <name evidence="1" type="primary">RvY_00940-1</name>
    <name evidence="1" type="synonym">RvY_00940.1</name>
    <name evidence="1" type="ORF">RvY_00940</name>
</gene>
<evidence type="ECO:0000313" key="1">
    <source>
        <dbReference type="EMBL" id="GAU88197.1"/>
    </source>
</evidence>
<organism evidence="1 2">
    <name type="scientific">Ramazzottius varieornatus</name>
    <name type="common">Water bear</name>
    <name type="synonym">Tardigrade</name>
    <dbReference type="NCBI Taxonomy" id="947166"/>
    <lineage>
        <taxon>Eukaryota</taxon>
        <taxon>Metazoa</taxon>
        <taxon>Ecdysozoa</taxon>
        <taxon>Tardigrada</taxon>
        <taxon>Eutardigrada</taxon>
        <taxon>Parachela</taxon>
        <taxon>Hypsibioidea</taxon>
        <taxon>Ramazzottiidae</taxon>
        <taxon>Ramazzottius</taxon>
    </lineage>
</organism>
<proteinExistence type="predicted"/>
<evidence type="ECO:0000313" key="2">
    <source>
        <dbReference type="Proteomes" id="UP000186922"/>
    </source>
</evidence>
<keyword evidence="2" id="KW-1185">Reference proteome</keyword>
<name>A0A1D1ULR4_RAMVA</name>
<dbReference type="EMBL" id="BDGG01000001">
    <property type="protein sequence ID" value="GAU88197.1"/>
    <property type="molecule type" value="Genomic_DNA"/>
</dbReference>